<name>A0A0S4M0E7_9BURK</name>
<gene>
    <name evidence="3" type="primary">pilT</name>
    <name evidence="3" type="ORF">Ark11_0436</name>
</gene>
<dbReference type="InterPro" id="IPR006321">
    <property type="entry name" value="PilT/PilU"/>
</dbReference>
<evidence type="ECO:0000259" key="2">
    <source>
        <dbReference type="PROSITE" id="PS00662"/>
    </source>
</evidence>
<dbReference type="Pfam" id="PF00437">
    <property type="entry name" value="T2SSE"/>
    <property type="match status" value="1"/>
</dbReference>
<dbReference type="GO" id="GO:0005524">
    <property type="term" value="F:ATP binding"/>
    <property type="evidence" value="ECO:0007669"/>
    <property type="project" value="InterPro"/>
</dbReference>
<dbReference type="NCBIfam" id="TIGR01420">
    <property type="entry name" value="pilT_fam"/>
    <property type="match status" value="1"/>
</dbReference>
<dbReference type="EMBL" id="LN906597">
    <property type="protein sequence ID" value="CUT17285.1"/>
    <property type="molecule type" value="Genomic_DNA"/>
</dbReference>
<dbReference type="RefSeq" id="WP_092342089.1">
    <property type="nucleotide sequence ID" value="NZ_FLSL01000086.1"/>
</dbReference>
<dbReference type="GO" id="GO:0016887">
    <property type="term" value="F:ATP hydrolysis activity"/>
    <property type="evidence" value="ECO:0007669"/>
    <property type="project" value="InterPro"/>
</dbReference>
<organism evidence="3 4">
    <name type="scientific">Candidatus Ichthyocystis hellenicum</name>
    <dbReference type="NCBI Taxonomy" id="1561003"/>
    <lineage>
        <taxon>Bacteria</taxon>
        <taxon>Pseudomonadati</taxon>
        <taxon>Pseudomonadota</taxon>
        <taxon>Betaproteobacteria</taxon>
        <taxon>Burkholderiales</taxon>
        <taxon>Candidatus Ichthyocystis</taxon>
    </lineage>
</organism>
<dbReference type="Proteomes" id="UP000198651">
    <property type="component" value="Chromosome I"/>
</dbReference>
<dbReference type="Gene3D" id="3.30.450.90">
    <property type="match status" value="1"/>
</dbReference>
<proteinExistence type="inferred from homology"/>
<dbReference type="CDD" id="cd01131">
    <property type="entry name" value="PilT"/>
    <property type="match status" value="1"/>
</dbReference>
<dbReference type="InterPro" id="IPR003593">
    <property type="entry name" value="AAA+_ATPase"/>
</dbReference>
<dbReference type="AlphaFoldDB" id="A0A0S4M0E7"/>
<dbReference type="STRING" id="1561003.Ark11_0436"/>
<dbReference type="SMART" id="SM00382">
    <property type="entry name" value="AAA"/>
    <property type="match status" value="1"/>
</dbReference>
<keyword evidence="4" id="KW-1185">Reference proteome</keyword>
<dbReference type="PATRIC" id="fig|1561003.3.peg.453"/>
<dbReference type="PANTHER" id="PTHR30486">
    <property type="entry name" value="TWITCHING MOTILITY PROTEIN PILT"/>
    <property type="match status" value="1"/>
</dbReference>
<dbReference type="PROSITE" id="PS00662">
    <property type="entry name" value="T2SP_E"/>
    <property type="match status" value="1"/>
</dbReference>
<dbReference type="PANTHER" id="PTHR30486:SF6">
    <property type="entry name" value="TYPE IV PILUS RETRACTATION ATPASE PILT"/>
    <property type="match status" value="1"/>
</dbReference>
<dbReference type="Gene3D" id="3.40.50.300">
    <property type="entry name" value="P-loop containing nucleotide triphosphate hydrolases"/>
    <property type="match status" value="1"/>
</dbReference>
<evidence type="ECO:0000313" key="3">
    <source>
        <dbReference type="EMBL" id="CUT17285.1"/>
    </source>
</evidence>
<sequence length="338" mass="37392">MKISDLLDFMVRNNASDLHISSGDMPILRINGDIKRINVDRLSSEEATKIIYDTMSEKLRRKFEETLELDFAYEVEGIGRFRVNVFMQKRGISAVFRSISTEIKSLSDLNAPEVLKKIALTENGLVLVTGPTGSGKSTTLAAMIDYINTNRPSHILTIEDPIEFVHPHKKSLISQRELETHTFSFNNALKAALRENPDVILVGELRDIETIRLAMTAAETGHLVMGTLHTVSAAKTIDRIIDIFPAEEKSVTRTILSESIKAVISQKLIKNKAMSGMVSAQEILIGTSAVKNLIRESKVSQIIGAMQVGQQYGMQTMDQAIDSLMESGVISQQSLSES</sequence>
<dbReference type="InterPro" id="IPR050921">
    <property type="entry name" value="T4SS_GSP_E_ATPase"/>
</dbReference>
<protein>
    <submittedName>
        <fullName evidence="3">Twitching mobility protein</fullName>
    </submittedName>
</protein>
<dbReference type="SUPFAM" id="SSF52540">
    <property type="entry name" value="P-loop containing nucleoside triphosphate hydrolases"/>
    <property type="match status" value="1"/>
</dbReference>
<dbReference type="InterPro" id="IPR027417">
    <property type="entry name" value="P-loop_NTPase"/>
</dbReference>
<feature type="domain" description="Bacterial type II secretion system protein E" evidence="2">
    <location>
        <begin position="193"/>
        <end position="207"/>
    </location>
</feature>
<accession>A0A0S4M0E7</accession>
<dbReference type="InterPro" id="IPR001482">
    <property type="entry name" value="T2SS/T4SS_dom"/>
</dbReference>
<evidence type="ECO:0000313" key="4">
    <source>
        <dbReference type="Proteomes" id="UP000198651"/>
    </source>
</evidence>
<comment type="similarity">
    <text evidence="1">Belongs to the GSP E family.</text>
</comment>
<dbReference type="FunFam" id="3.30.450.90:FF:000002">
    <property type="entry name" value="Twitching motility protein PilT"/>
    <property type="match status" value="1"/>
</dbReference>
<evidence type="ECO:0000256" key="1">
    <source>
        <dbReference type="ARBA" id="ARBA00006611"/>
    </source>
</evidence>
<reference evidence="4" key="1">
    <citation type="submission" date="2015-11" db="EMBL/GenBank/DDBJ databases">
        <authorList>
            <person name="Seth-Smith H.M.B."/>
        </authorList>
    </citation>
    <scope>NUCLEOTIDE SEQUENCE [LARGE SCALE GENOMIC DNA]</scope>
    <source>
        <strain evidence="4">2013Ark11</strain>
    </source>
</reference>
<dbReference type="OrthoDB" id="9804785at2"/>